<evidence type="ECO:0000256" key="1">
    <source>
        <dbReference type="SAM" id="MobiDB-lite"/>
    </source>
</evidence>
<reference evidence="4" key="2">
    <citation type="submission" date="2020-09" db="EMBL/GenBank/DDBJ databases">
        <authorList>
            <person name="Sun Q."/>
            <person name="Ohkuma M."/>
        </authorList>
    </citation>
    <scope>NUCLEOTIDE SEQUENCE</scope>
    <source>
        <strain evidence="4">JCM 13306</strain>
    </source>
</reference>
<dbReference type="RefSeq" id="WP_434027086.1">
    <property type="nucleotide sequence ID" value="NZ_BNBA01000010.1"/>
</dbReference>
<feature type="region of interest" description="Disordered" evidence="1">
    <location>
        <begin position="51"/>
        <end position="76"/>
    </location>
</feature>
<feature type="signal peptide" evidence="2">
    <location>
        <begin position="1"/>
        <end position="20"/>
    </location>
</feature>
<reference evidence="4" key="1">
    <citation type="journal article" date="2014" name="Int. J. Syst. Evol. Microbiol.">
        <title>Complete genome sequence of Corynebacterium casei LMG S-19264T (=DSM 44701T), isolated from a smear-ripened cheese.</title>
        <authorList>
            <consortium name="US DOE Joint Genome Institute (JGI-PGF)"/>
            <person name="Walter F."/>
            <person name="Albersmeier A."/>
            <person name="Kalinowski J."/>
            <person name="Ruckert C."/>
        </authorList>
    </citation>
    <scope>NUCLEOTIDE SEQUENCE</scope>
    <source>
        <strain evidence="4">JCM 13306</strain>
    </source>
</reference>
<dbReference type="AlphaFoldDB" id="A0A919F7K8"/>
<dbReference type="InterPro" id="IPR009739">
    <property type="entry name" value="LprI-like_N"/>
</dbReference>
<evidence type="ECO:0000256" key="2">
    <source>
        <dbReference type="SAM" id="SignalP"/>
    </source>
</evidence>
<name>A0A919F7K8_9XANT</name>
<evidence type="ECO:0000259" key="3">
    <source>
        <dbReference type="Pfam" id="PF07007"/>
    </source>
</evidence>
<evidence type="ECO:0000313" key="4">
    <source>
        <dbReference type="EMBL" id="GHH52344.1"/>
    </source>
</evidence>
<organism evidence="4 5">
    <name type="scientific">Xanthomonas boreopolis</name>
    <dbReference type="NCBI Taxonomy" id="86183"/>
    <lineage>
        <taxon>Bacteria</taxon>
        <taxon>Pseudomonadati</taxon>
        <taxon>Pseudomonadota</taxon>
        <taxon>Gammaproteobacteria</taxon>
        <taxon>Lysobacterales</taxon>
        <taxon>Lysobacteraceae</taxon>
        <taxon>Xanthomonas</taxon>
    </lineage>
</organism>
<proteinExistence type="predicted"/>
<protein>
    <recommendedName>
        <fullName evidence="3">Lysozyme inhibitor LprI-like N-terminal domain-containing protein</fullName>
    </recommendedName>
</protein>
<dbReference type="Gene3D" id="1.20.1270.180">
    <property type="match status" value="1"/>
</dbReference>
<feature type="domain" description="Lysozyme inhibitor LprI-like N-terminal" evidence="3">
    <location>
        <begin position="165"/>
        <end position="237"/>
    </location>
</feature>
<accession>A0A919F7K8</accession>
<keyword evidence="2" id="KW-0732">Signal</keyword>
<dbReference type="Pfam" id="PF07007">
    <property type="entry name" value="LprI"/>
    <property type="match status" value="1"/>
</dbReference>
<evidence type="ECO:0000313" key="5">
    <source>
        <dbReference type="Proteomes" id="UP000623958"/>
    </source>
</evidence>
<comment type="caution">
    <text evidence="4">The sequence shown here is derived from an EMBL/GenBank/DDBJ whole genome shotgun (WGS) entry which is preliminary data.</text>
</comment>
<gene>
    <name evidence="4" type="ORF">GCM10009090_15840</name>
</gene>
<dbReference type="Proteomes" id="UP000623958">
    <property type="component" value="Unassembled WGS sequence"/>
</dbReference>
<feature type="chain" id="PRO_5037679007" description="Lysozyme inhibitor LprI-like N-terminal domain-containing protein" evidence="2">
    <location>
        <begin position="21"/>
        <end position="254"/>
    </location>
</feature>
<dbReference type="EMBL" id="BNBA01000010">
    <property type="protein sequence ID" value="GHH52344.1"/>
    <property type="molecule type" value="Genomic_DNA"/>
</dbReference>
<sequence>MPASKFFLFALLAASASAHAESTLSVVVLDQARQGDKAALLLHIHDEASPDPAEPGADGWMPPPQACRDGGAGQDANQSRRGCFGFAIDENGRDIAPQGSRILYSGVADSYVLLVYRTPFANEPVTRVHVDVENFGYHNGGEAGRSEAVAWQAGTLDVHHPLRRLFALQDGLLNEDYQAIVGQLGDRDADIARVRAEQRQWLKVTDANCGARAPDEPSWEEDFLRCRLRFIERRLAQFALLARELDIPYRDDPE</sequence>
<keyword evidence="5" id="KW-1185">Reference proteome</keyword>